<dbReference type="CDD" id="cd00082">
    <property type="entry name" value="HisKA"/>
    <property type="match status" value="1"/>
</dbReference>
<evidence type="ECO:0000256" key="1">
    <source>
        <dbReference type="ARBA" id="ARBA00000085"/>
    </source>
</evidence>
<accession>A0ABS4G4L6</accession>
<dbReference type="InterPro" id="IPR036097">
    <property type="entry name" value="HisK_dim/P_sf"/>
</dbReference>
<evidence type="ECO:0000313" key="15">
    <source>
        <dbReference type="Proteomes" id="UP001519271"/>
    </source>
</evidence>
<dbReference type="PANTHER" id="PTHR45528:SF8">
    <property type="entry name" value="HISTIDINE KINASE"/>
    <property type="match status" value="1"/>
</dbReference>
<evidence type="ECO:0000256" key="7">
    <source>
        <dbReference type="ARBA" id="ARBA00022777"/>
    </source>
</evidence>
<dbReference type="Gene3D" id="1.10.287.130">
    <property type="match status" value="1"/>
</dbReference>
<dbReference type="Gene3D" id="6.10.340.10">
    <property type="match status" value="1"/>
</dbReference>
<dbReference type="InterPro" id="IPR050398">
    <property type="entry name" value="HssS/ArlS-like"/>
</dbReference>
<dbReference type="PRINTS" id="PR00344">
    <property type="entry name" value="BCTRLSENSOR"/>
</dbReference>
<evidence type="ECO:0000256" key="9">
    <source>
        <dbReference type="ARBA" id="ARBA00023012"/>
    </source>
</evidence>
<keyword evidence="4" id="KW-0597">Phosphoprotein</keyword>
<feature type="domain" description="HAMP" evidence="13">
    <location>
        <begin position="255"/>
        <end position="307"/>
    </location>
</feature>
<keyword evidence="5" id="KW-0808">Transferase</keyword>
<dbReference type="Gene3D" id="3.30.565.10">
    <property type="entry name" value="Histidine kinase-like ATPase, C-terminal domain"/>
    <property type="match status" value="1"/>
</dbReference>
<evidence type="ECO:0000259" key="12">
    <source>
        <dbReference type="PROSITE" id="PS50109"/>
    </source>
</evidence>
<dbReference type="PROSITE" id="PS50109">
    <property type="entry name" value="HIS_KIN"/>
    <property type="match status" value="1"/>
</dbReference>
<dbReference type="PROSITE" id="PS50885">
    <property type="entry name" value="HAMP"/>
    <property type="match status" value="1"/>
</dbReference>
<keyword evidence="10 11" id="KW-0472">Membrane</keyword>
<reference evidence="14 15" key="1">
    <citation type="submission" date="2021-03" db="EMBL/GenBank/DDBJ databases">
        <title>Genomic Encyclopedia of Type Strains, Phase IV (KMG-IV): sequencing the most valuable type-strain genomes for metagenomic binning, comparative biology and taxonomic classification.</title>
        <authorList>
            <person name="Goeker M."/>
        </authorList>
    </citation>
    <scope>NUCLEOTIDE SEQUENCE [LARGE SCALE GENOMIC DNA]</scope>
    <source>
        <strain evidence="14 15">DSM 6139</strain>
    </source>
</reference>
<evidence type="ECO:0000256" key="10">
    <source>
        <dbReference type="ARBA" id="ARBA00023136"/>
    </source>
</evidence>
<dbReference type="SMART" id="SM00388">
    <property type="entry name" value="HisKA"/>
    <property type="match status" value="1"/>
</dbReference>
<dbReference type="InterPro" id="IPR003594">
    <property type="entry name" value="HATPase_dom"/>
</dbReference>
<dbReference type="InterPro" id="IPR003661">
    <property type="entry name" value="HisK_dim/P_dom"/>
</dbReference>
<organism evidence="14 15">
    <name type="scientific">Youngiibacter multivorans</name>
    <dbReference type="NCBI Taxonomy" id="937251"/>
    <lineage>
        <taxon>Bacteria</taxon>
        <taxon>Bacillati</taxon>
        <taxon>Bacillota</taxon>
        <taxon>Clostridia</taxon>
        <taxon>Eubacteriales</taxon>
        <taxon>Clostridiaceae</taxon>
        <taxon>Youngiibacter</taxon>
    </lineage>
</organism>
<dbReference type="SMART" id="SM00304">
    <property type="entry name" value="HAMP"/>
    <property type="match status" value="1"/>
</dbReference>
<comment type="subcellular location">
    <subcellularLocation>
        <location evidence="2">Membrane</location>
        <topology evidence="2">Multi-pass membrane protein</topology>
    </subcellularLocation>
</comment>
<name>A0ABS4G4L6_9CLOT</name>
<evidence type="ECO:0000259" key="13">
    <source>
        <dbReference type="PROSITE" id="PS50885"/>
    </source>
</evidence>
<dbReference type="Pfam" id="PF00672">
    <property type="entry name" value="HAMP"/>
    <property type="match status" value="1"/>
</dbReference>
<evidence type="ECO:0000313" key="14">
    <source>
        <dbReference type="EMBL" id="MBP1919497.1"/>
    </source>
</evidence>
<dbReference type="SUPFAM" id="SSF158472">
    <property type="entry name" value="HAMP domain-like"/>
    <property type="match status" value="1"/>
</dbReference>
<gene>
    <name evidence="14" type="ORF">J2Z34_001986</name>
</gene>
<keyword evidence="7 14" id="KW-0418">Kinase</keyword>
<feature type="domain" description="Histidine kinase" evidence="12">
    <location>
        <begin position="322"/>
        <end position="541"/>
    </location>
</feature>
<dbReference type="SMART" id="SM00387">
    <property type="entry name" value="HATPase_c"/>
    <property type="match status" value="1"/>
</dbReference>
<dbReference type="Proteomes" id="UP001519271">
    <property type="component" value="Unassembled WGS sequence"/>
</dbReference>
<dbReference type="Pfam" id="PF02518">
    <property type="entry name" value="HATPase_c"/>
    <property type="match status" value="1"/>
</dbReference>
<dbReference type="RefSeq" id="WP_209459690.1">
    <property type="nucleotide sequence ID" value="NZ_JAGGKC010000015.1"/>
</dbReference>
<dbReference type="EMBL" id="JAGGKC010000015">
    <property type="protein sequence ID" value="MBP1919497.1"/>
    <property type="molecule type" value="Genomic_DNA"/>
</dbReference>
<dbReference type="InterPro" id="IPR005467">
    <property type="entry name" value="His_kinase_dom"/>
</dbReference>
<dbReference type="CDD" id="cd00075">
    <property type="entry name" value="HATPase"/>
    <property type="match status" value="1"/>
</dbReference>
<keyword evidence="9" id="KW-0902">Two-component regulatory system</keyword>
<evidence type="ECO:0000256" key="2">
    <source>
        <dbReference type="ARBA" id="ARBA00004141"/>
    </source>
</evidence>
<dbReference type="InterPro" id="IPR036890">
    <property type="entry name" value="HATPase_C_sf"/>
</dbReference>
<dbReference type="CDD" id="cd06225">
    <property type="entry name" value="HAMP"/>
    <property type="match status" value="1"/>
</dbReference>
<evidence type="ECO:0000256" key="4">
    <source>
        <dbReference type="ARBA" id="ARBA00022553"/>
    </source>
</evidence>
<keyword evidence="15" id="KW-1185">Reference proteome</keyword>
<dbReference type="Pfam" id="PF00512">
    <property type="entry name" value="HisKA"/>
    <property type="match status" value="1"/>
</dbReference>
<proteinExistence type="predicted"/>
<evidence type="ECO:0000256" key="6">
    <source>
        <dbReference type="ARBA" id="ARBA00022692"/>
    </source>
</evidence>
<evidence type="ECO:0000256" key="11">
    <source>
        <dbReference type="SAM" id="Phobius"/>
    </source>
</evidence>
<dbReference type="SUPFAM" id="SSF55874">
    <property type="entry name" value="ATPase domain of HSP90 chaperone/DNA topoisomerase II/histidine kinase"/>
    <property type="match status" value="1"/>
</dbReference>
<comment type="catalytic activity">
    <reaction evidence="1">
        <text>ATP + protein L-histidine = ADP + protein N-phospho-L-histidine.</text>
        <dbReference type="EC" id="2.7.13.3"/>
    </reaction>
</comment>
<dbReference type="EC" id="2.7.13.3" evidence="3"/>
<feature type="transmembrane region" description="Helical" evidence="11">
    <location>
        <begin position="231"/>
        <end position="253"/>
    </location>
</feature>
<protein>
    <recommendedName>
        <fullName evidence="3">histidine kinase</fullName>
        <ecNumber evidence="3">2.7.13.3</ecNumber>
    </recommendedName>
</protein>
<dbReference type="InterPro" id="IPR004358">
    <property type="entry name" value="Sig_transdc_His_kin-like_C"/>
</dbReference>
<dbReference type="PANTHER" id="PTHR45528">
    <property type="entry name" value="SENSOR HISTIDINE KINASE CPXA"/>
    <property type="match status" value="1"/>
</dbReference>
<evidence type="ECO:0000256" key="8">
    <source>
        <dbReference type="ARBA" id="ARBA00022989"/>
    </source>
</evidence>
<evidence type="ECO:0000256" key="5">
    <source>
        <dbReference type="ARBA" id="ARBA00022679"/>
    </source>
</evidence>
<evidence type="ECO:0000256" key="3">
    <source>
        <dbReference type="ARBA" id="ARBA00012438"/>
    </source>
</evidence>
<comment type="caution">
    <text evidence="14">The sequence shown here is derived from an EMBL/GenBank/DDBJ whole genome shotgun (WGS) entry which is preliminary data.</text>
</comment>
<feature type="transmembrane region" description="Helical" evidence="11">
    <location>
        <begin position="38"/>
        <end position="57"/>
    </location>
</feature>
<sequence>MRNKQNKAPANKKASRSDRFFSLIDGIIRDRISSNIQLELIFAVAICLVSAFIGYNVTYKMTERTVETSHISYDSGIESIRDSAYDIAERMINDLRYKDESEITDEMRSNVRYPSENNPLAKQFDLDQAMKNLIEDFSRVENLKVMVTDLNGKIQFKTEGVSEVSLDIFDVLKNSFDVSYSGSTTVYHNPGTPQNPAQEMTLVYPMNFLNEDRYLIVKAAPAAVVDTTLSYVYNTSIALFAALVLFVVMFLIITRRKMDYIQQLSDTVKVISTGNFKYKAPVKGNDELTNLAKSINSMATDIDVRIEEERKLEQMKNDLITNVSHDLRTPLTSIIGYIELAKSDSILPEKRKEYIEIASSKSLRLKELIESLFEYSKLESPEHKLNIMNVSLRELIEQLVEEMIPLAEEFGHTLEKLMPKADVIIEADVQQIVRLFENLITNAIKYSTEKLPIKVSLSLEEGASLARVSVENSVGDIEESEIPKMFERFYRLDKSRFSGNGGSGLGLAISENIVKMHSGRISARKTDHNTLVITVDLPVRFYPGPVTAF</sequence>
<dbReference type="InterPro" id="IPR003660">
    <property type="entry name" value="HAMP_dom"/>
</dbReference>
<dbReference type="SUPFAM" id="SSF47384">
    <property type="entry name" value="Homodimeric domain of signal transducing histidine kinase"/>
    <property type="match status" value="1"/>
</dbReference>
<keyword evidence="8 11" id="KW-1133">Transmembrane helix</keyword>
<keyword evidence="6 11" id="KW-0812">Transmembrane</keyword>
<dbReference type="GO" id="GO:0016301">
    <property type="term" value="F:kinase activity"/>
    <property type="evidence" value="ECO:0007669"/>
    <property type="project" value="UniProtKB-KW"/>
</dbReference>